<gene>
    <name evidence="8" type="ORF">ACFORL_10390</name>
</gene>
<keyword evidence="6 7" id="KW-0472">Membrane</keyword>
<feature type="transmembrane region" description="Helical" evidence="7">
    <location>
        <begin position="196"/>
        <end position="217"/>
    </location>
</feature>
<comment type="subcellular location">
    <subcellularLocation>
        <location evidence="1">Cell membrane</location>
        <topology evidence="1">Multi-pass membrane protein</topology>
    </subcellularLocation>
</comment>
<evidence type="ECO:0000256" key="6">
    <source>
        <dbReference type="ARBA" id="ARBA00023136"/>
    </source>
</evidence>
<dbReference type="PANTHER" id="PTHR30161:SF1">
    <property type="entry name" value="FLAGELLAR BIOSYNTHESIS PROTEIN FLHA-RELATED"/>
    <property type="match status" value="1"/>
</dbReference>
<dbReference type="Gene3D" id="3.40.50.12790">
    <property type="entry name" value="FHIPEP family, domain 4"/>
    <property type="match status" value="1"/>
</dbReference>
<evidence type="ECO:0000256" key="1">
    <source>
        <dbReference type="ARBA" id="ARBA00004651"/>
    </source>
</evidence>
<dbReference type="PIRSF" id="PIRSF005419">
    <property type="entry name" value="FlhA"/>
    <property type="match status" value="1"/>
</dbReference>
<feature type="transmembrane region" description="Helical" evidence="7">
    <location>
        <begin position="237"/>
        <end position="259"/>
    </location>
</feature>
<dbReference type="InterPro" id="IPR001712">
    <property type="entry name" value="T3SS_FHIPEP"/>
</dbReference>
<dbReference type="InterPro" id="IPR042196">
    <property type="entry name" value="FHIPEP_4"/>
</dbReference>
<dbReference type="EMBL" id="JBHSAB010000024">
    <property type="protein sequence ID" value="MFC3909476.1"/>
    <property type="molecule type" value="Genomic_DNA"/>
</dbReference>
<dbReference type="Proteomes" id="UP001595758">
    <property type="component" value="Unassembled WGS sequence"/>
</dbReference>
<feature type="transmembrane region" description="Helical" evidence="7">
    <location>
        <begin position="68"/>
        <end position="89"/>
    </location>
</feature>
<comment type="similarity">
    <text evidence="2">Belongs to the FHIPEP (flagella/HR/invasion proteins export pore) family.</text>
</comment>
<dbReference type="Pfam" id="PF00771">
    <property type="entry name" value="FHIPEP"/>
    <property type="match status" value="1"/>
</dbReference>
<keyword evidence="9" id="KW-1185">Reference proteome</keyword>
<name>A0ABV8CH74_9GAMM</name>
<dbReference type="PRINTS" id="PR00949">
    <property type="entry name" value="TYPE3IMAPROT"/>
</dbReference>
<reference evidence="9" key="1">
    <citation type="journal article" date="2019" name="Int. J. Syst. Evol. Microbiol.">
        <title>The Global Catalogue of Microorganisms (GCM) 10K type strain sequencing project: providing services to taxonomists for standard genome sequencing and annotation.</title>
        <authorList>
            <consortium name="The Broad Institute Genomics Platform"/>
            <consortium name="The Broad Institute Genome Sequencing Center for Infectious Disease"/>
            <person name="Wu L."/>
            <person name="Ma J."/>
        </authorList>
    </citation>
    <scope>NUCLEOTIDE SEQUENCE [LARGE SCALE GENOMIC DNA]</scope>
    <source>
        <strain evidence="9">CCUG 59858</strain>
    </source>
</reference>
<dbReference type="PROSITE" id="PS00994">
    <property type="entry name" value="FHIPEP"/>
    <property type="match status" value="1"/>
</dbReference>
<feature type="transmembrane region" description="Helical" evidence="7">
    <location>
        <begin position="279"/>
        <end position="312"/>
    </location>
</feature>
<feature type="transmembrane region" description="Helical" evidence="7">
    <location>
        <begin position="109"/>
        <end position="128"/>
    </location>
</feature>
<proteinExistence type="inferred from homology"/>
<keyword evidence="5 7" id="KW-1133">Transmembrane helix</keyword>
<dbReference type="Gene3D" id="3.40.30.60">
    <property type="entry name" value="FHIPEP family, domain 1"/>
    <property type="match status" value="1"/>
</dbReference>
<organism evidence="8 9">
    <name type="scientific">Legionella dresdenensis</name>
    <dbReference type="NCBI Taxonomy" id="450200"/>
    <lineage>
        <taxon>Bacteria</taxon>
        <taxon>Pseudomonadati</taxon>
        <taxon>Pseudomonadota</taxon>
        <taxon>Gammaproteobacteria</taxon>
        <taxon>Legionellales</taxon>
        <taxon>Legionellaceae</taxon>
        <taxon>Legionella</taxon>
    </lineage>
</organism>
<comment type="caution">
    <text evidence="8">The sequence shown here is derived from an EMBL/GenBank/DDBJ whole genome shotgun (WGS) entry which is preliminary data.</text>
</comment>
<feature type="transmembrane region" description="Helical" evidence="7">
    <location>
        <begin position="12"/>
        <end position="32"/>
    </location>
</feature>
<keyword evidence="8" id="KW-0966">Cell projection</keyword>
<evidence type="ECO:0000256" key="3">
    <source>
        <dbReference type="ARBA" id="ARBA00022475"/>
    </source>
</evidence>
<dbReference type="PANTHER" id="PTHR30161">
    <property type="entry name" value="FLAGELLAR EXPORT PROTEIN, MEMBRANE FLHA SUBUNIT-RELATED"/>
    <property type="match status" value="1"/>
</dbReference>
<evidence type="ECO:0000313" key="8">
    <source>
        <dbReference type="EMBL" id="MFC3909476.1"/>
    </source>
</evidence>
<sequence>MMRKSRVFAQNSEVLMVAFATGILLILFIPIPAGLLDLLLIINFSWALTILLLTFYTDKPLSFSTFPALLLISTLFRLALNVSATRLILADANAGKVISAIGHYVIHENYIMGLVVFMILIIVQYVVVTNGAQRVAEVAARFTLDSMPGKQMSIDADLNMGLISQDEARTRRAQIEREANFYGAMDGASKFVKGDAIAGILIIVVDLVGGLAIGMTQKGLSLSDSVHTYSLLTVGDGLITQIPALVIAMATGIIVTRAATDAQLGSEVARQLTSYPKSLFMICFCLAGLLCLKGMPALPILSVLAVFLLLALTAGKGQKQTDAVDEAEQDLYQKIRIYPIEIQLNPVLWQELKPHESQLLQLIQQLRERIACELGLVIPEVKLAADKKLAYPFYGLYIHGNNHGFNQLHLDKVLALKPTRSQNAKNTGLSGIEVRDPGYGLPAIWIESASTEAAKASGYTLTEPLLVLITHLNDVLQTSLPELLTRNETETLLNQETVSALRDELIPALLPLSHIQRILQNLLQERVSIRYLSQILETLLEHGKSTQDPGQLTELVRTRLAPSICQKLLVNSNSLPVLTLTPALEQKLSQHLVNDSLAIEPALTESFITALALQVEKMLSDRKRPVLLCSSLLRRQIRQLTQRIIPHLTVLGMNEIPLNIQVESYSVVK</sequence>
<dbReference type="InterPro" id="IPR025505">
    <property type="entry name" value="FHIPEP_CS"/>
</dbReference>
<dbReference type="Gene3D" id="1.10.8.540">
    <property type="entry name" value="FHIPEP family, domain 3"/>
    <property type="match status" value="1"/>
</dbReference>
<dbReference type="RefSeq" id="WP_382343734.1">
    <property type="nucleotide sequence ID" value="NZ_JBHSAB010000024.1"/>
</dbReference>
<dbReference type="InterPro" id="IPR042194">
    <property type="entry name" value="FHIPEP_1"/>
</dbReference>
<feature type="transmembrane region" description="Helical" evidence="7">
    <location>
        <begin position="38"/>
        <end position="56"/>
    </location>
</feature>
<keyword evidence="4 7" id="KW-0812">Transmembrane</keyword>
<evidence type="ECO:0000256" key="2">
    <source>
        <dbReference type="ARBA" id="ARBA00008835"/>
    </source>
</evidence>
<protein>
    <submittedName>
        <fullName evidence="8">Flagellar biosynthesis protein FlhA</fullName>
    </submittedName>
</protein>
<accession>A0ABV8CH74</accession>
<evidence type="ECO:0000256" key="4">
    <source>
        <dbReference type="ARBA" id="ARBA00022692"/>
    </source>
</evidence>
<evidence type="ECO:0000256" key="7">
    <source>
        <dbReference type="SAM" id="Phobius"/>
    </source>
</evidence>
<evidence type="ECO:0000256" key="5">
    <source>
        <dbReference type="ARBA" id="ARBA00022989"/>
    </source>
</evidence>
<keyword evidence="8" id="KW-0282">Flagellum</keyword>
<evidence type="ECO:0000313" key="9">
    <source>
        <dbReference type="Proteomes" id="UP001595758"/>
    </source>
</evidence>
<keyword evidence="8" id="KW-0969">Cilium</keyword>
<keyword evidence="3" id="KW-1003">Cell membrane</keyword>
<dbReference type="InterPro" id="IPR042193">
    <property type="entry name" value="FHIPEP_3"/>
</dbReference>